<keyword evidence="3" id="KW-1185">Reference proteome</keyword>
<dbReference type="OrthoDB" id="3280727at2"/>
<feature type="compositionally biased region" description="Low complexity" evidence="1">
    <location>
        <begin position="25"/>
        <end position="36"/>
    </location>
</feature>
<dbReference type="AlphaFoldDB" id="A0A1A9A327"/>
<gene>
    <name evidence="2" type="ORF">GA0070611_4804</name>
</gene>
<protein>
    <submittedName>
        <fullName evidence="2">Uncharacterized protein</fullName>
    </submittedName>
</protein>
<feature type="region of interest" description="Disordered" evidence="1">
    <location>
        <begin position="19"/>
        <end position="38"/>
    </location>
</feature>
<organism evidence="2 3">
    <name type="scientific">Micromonospora auratinigra</name>
    <dbReference type="NCBI Taxonomy" id="261654"/>
    <lineage>
        <taxon>Bacteria</taxon>
        <taxon>Bacillati</taxon>
        <taxon>Actinomycetota</taxon>
        <taxon>Actinomycetes</taxon>
        <taxon>Micromonosporales</taxon>
        <taxon>Micromonosporaceae</taxon>
        <taxon>Micromonospora</taxon>
    </lineage>
</organism>
<accession>A0A1A9A327</accession>
<dbReference type="RefSeq" id="WP_091668345.1">
    <property type="nucleotide sequence ID" value="NZ_LT594323.1"/>
</dbReference>
<evidence type="ECO:0000256" key="1">
    <source>
        <dbReference type="SAM" id="MobiDB-lite"/>
    </source>
</evidence>
<evidence type="ECO:0000313" key="2">
    <source>
        <dbReference type="EMBL" id="SBT50530.1"/>
    </source>
</evidence>
<dbReference type="PATRIC" id="fig|261654.4.peg.4871"/>
<name>A0A1A9A327_9ACTN</name>
<reference evidence="3" key="1">
    <citation type="submission" date="2016-06" db="EMBL/GenBank/DDBJ databases">
        <authorList>
            <person name="Varghese N."/>
            <person name="Submissions Spin"/>
        </authorList>
    </citation>
    <scope>NUCLEOTIDE SEQUENCE [LARGE SCALE GENOMIC DNA]</scope>
    <source>
        <strain evidence="3">DSM 44815</strain>
    </source>
</reference>
<dbReference type="STRING" id="261654.GA0070611_4804"/>
<dbReference type="EMBL" id="LT594323">
    <property type="protein sequence ID" value="SBT50530.1"/>
    <property type="molecule type" value="Genomic_DNA"/>
</dbReference>
<dbReference type="Proteomes" id="UP000199385">
    <property type="component" value="Chromosome I"/>
</dbReference>
<evidence type="ECO:0000313" key="3">
    <source>
        <dbReference type="Proteomes" id="UP000199385"/>
    </source>
</evidence>
<proteinExistence type="predicted"/>
<sequence>MTVFACLRCGTALTGDLAETPIEELPSPSSPSDLPPGETCPAWVPEGRYAVDPDPFGPPYVPIADDERMLVAAGPRNTVLINPDDLLVRRLINDASRLNGCCGLDGTDGPNLLCGCGAEIATETSDCWTAQVVRLEPLAVVRAG</sequence>